<dbReference type="InterPro" id="IPR038077">
    <property type="entry name" value="Troponin_sf"/>
</dbReference>
<keyword evidence="3" id="KW-0472">Membrane</keyword>
<keyword evidence="3" id="KW-0812">Transmembrane</keyword>
<dbReference type="AlphaFoldDB" id="A0A7S9DZI0"/>
<evidence type="ECO:0000256" key="3">
    <source>
        <dbReference type="SAM" id="Phobius"/>
    </source>
</evidence>
<sequence>MANDSRNDDFPTIRLDEEDRRDYEKKRHTAAHTIKPDEPAPASSDPGSPEPKSKGGASTILVVLVLLLALAGLGGCYYLYTLLQQQQAVALQAEDRIAELERKLSATDEEMGESTVALQVKVNELAEKSKELWEQMDKLWASAWRRNQKEITDLGAKVNSMQKDLNGSISSVADDVKTHQSRLTSMKNQQASLADEILALNVALDQVNNDKSQTRQNVQNVNDKLSVLEKRNNTLANRISSMENEIRSIATKVISSPGGQAPSN</sequence>
<feature type="transmembrane region" description="Helical" evidence="3">
    <location>
        <begin position="60"/>
        <end position="80"/>
    </location>
</feature>
<name>A0A7S9DZI0_9ALTE</name>
<feature type="compositionally biased region" description="Basic and acidic residues" evidence="2">
    <location>
        <begin position="1"/>
        <end position="25"/>
    </location>
</feature>
<feature type="coiled-coil region" evidence="1">
    <location>
        <begin position="83"/>
        <end position="110"/>
    </location>
</feature>
<dbReference type="RefSeq" id="WP_195811869.1">
    <property type="nucleotide sequence ID" value="NZ_CP064795.1"/>
</dbReference>
<evidence type="ECO:0000313" key="5">
    <source>
        <dbReference type="Proteomes" id="UP000595095"/>
    </source>
</evidence>
<dbReference type="Proteomes" id="UP000595095">
    <property type="component" value="Chromosome"/>
</dbReference>
<keyword evidence="5" id="KW-1185">Reference proteome</keyword>
<dbReference type="KEGG" id="smaa:IT774_06580"/>
<evidence type="ECO:0000256" key="1">
    <source>
        <dbReference type="SAM" id="Coils"/>
    </source>
</evidence>
<accession>A0A7S9DZI0</accession>
<feature type="coiled-coil region" evidence="1">
    <location>
        <begin position="204"/>
        <end position="245"/>
    </location>
</feature>
<evidence type="ECO:0000256" key="2">
    <source>
        <dbReference type="SAM" id="MobiDB-lite"/>
    </source>
</evidence>
<reference evidence="4 5" key="1">
    <citation type="submission" date="2020-11" db="EMBL/GenBank/DDBJ databases">
        <title>Complete genome sequence for Salinimonas sp. strain G2-b.</title>
        <authorList>
            <person name="Park S.-J."/>
        </authorList>
    </citation>
    <scope>NUCLEOTIDE SEQUENCE [LARGE SCALE GENOMIC DNA]</scope>
    <source>
        <strain evidence="4 5">G2-b</strain>
    </source>
</reference>
<dbReference type="EMBL" id="CP064795">
    <property type="protein sequence ID" value="QPG06794.1"/>
    <property type="molecule type" value="Genomic_DNA"/>
</dbReference>
<evidence type="ECO:0000313" key="4">
    <source>
        <dbReference type="EMBL" id="QPG06794.1"/>
    </source>
</evidence>
<keyword evidence="1" id="KW-0175">Coiled coil</keyword>
<feature type="region of interest" description="Disordered" evidence="2">
    <location>
        <begin position="1"/>
        <end position="54"/>
    </location>
</feature>
<gene>
    <name evidence="4" type="ORF">IT774_06580</name>
</gene>
<dbReference type="Gene3D" id="1.10.287.1490">
    <property type="match status" value="1"/>
</dbReference>
<keyword evidence="3" id="KW-1133">Transmembrane helix</keyword>
<dbReference type="SUPFAM" id="SSF90250">
    <property type="entry name" value="Troponin coil-coiled subunits"/>
    <property type="match status" value="1"/>
</dbReference>
<protein>
    <submittedName>
        <fullName evidence="4">Uncharacterized protein</fullName>
    </submittedName>
</protein>
<organism evidence="4 5">
    <name type="scientific">Salinimonas marina</name>
    <dbReference type="NCBI Taxonomy" id="2785918"/>
    <lineage>
        <taxon>Bacteria</taxon>
        <taxon>Pseudomonadati</taxon>
        <taxon>Pseudomonadota</taxon>
        <taxon>Gammaproteobacteria</taxon>
        <taxon>Alteromonadales</taxon>
        <taxon>Alteromonadaceae</taxon>
        <taxon>Alteromonas/Salinimonas group</taxon>
        <taxon>Salinimonas</taxon>
    </lineage>
</organism>
<proteinExistence type="predicted"/>